<dbReference type="Gramene" id="scaffold_501102.1">
    <property type="protein sequence ID" value="scaffold_501102.1"/>
    <property type="gene ID" value="scaffold_501102.1"/>
</dbReference>
<dbReference type="EMBL" id="GL348717">
    <property type="protein sequence ID" value="EFH53519.1"/>
    <property type="molecule type" value="Genomic_DNA"/>
</dbReference>
<proteinExistence type="predicted"/>
<protein>
    <submittedName>
        <fullName evidence="2">Predicted protein</fullName>
    </submittedName>
</protein>
<dbReference type="STRING" id="81972.D7LPE4"/>
<reference evidence="3" key="1">
    <citation type="journal article" date="2011" name="Nat. Genet.">
        <title>The Arabidopsis lyrata genome sequence and the basis of rapid genome size change.</title>
        <authorList>
            <person name="Hu T.T."/>
            <person name="Pattyn P."/>
            <person name="Bakker E.G."/>
            <person name="Cao J."/>
            <person name="Cheng J.-F."/>
            <person name="Clark R.M."/>
            <person name="Fahlgren N."/>
            <person name="Fawcett J.A."/>
            <person name="Grimwood J."/>
            <person name="Gundlach H."/>
            <person name="Haberer G."/>
            <person name="Hollister J.D."/>
            <person name="Ossowski S."/>
            <person name="Ottilar R.P."/>
            <person name="Salamov A.A."/>
            <person name="Schneeberger K."/>
            <person name="Spannagl M."/>
            <person name="Wang X."/>
            <person name="Yang L."/>
            <person name="Nasrallah M.E."/>
            <person name="Bergelson J."/>
            <person name="Carrington J.C."/>
            <person name="Gaut B.S."/>
            <person name="Schmutz J."/>
            <person name="Mayer K.F.X."/>
            <person name="Van de Peer Y."/>
            <person name="Grigoriev I.V."/>
            <person name="Nordborg M."/>
            <person name="Weigel D."/>
            <person name="Guo Y.-L."/>
        </authorList>
    </citation>
    <scope>NUCLEOTIDE SEQUENCE [LARGE SCALE GENOMIC DNA]</scope>
    <source>
        <strain evidence="3">cv. MN47</strain>
    </source>
</reference>
<evidence type="ECO:0000313" key="2">
    <source>
        <dbReference type="EMBL" id="EFH53519.1"/>
    </source>
</evidence>
<accession>D7LPE4</accession>
<dbReference type="eggNOG" id="KOG0443">
    <property type="taxonomic scope" value="Eukaryota"/>
</dbReference>
<feature type="compositionally biased region" description="Basic and acidic residues" evidence="1">
    <location>
        <begin position="143"/>
        <end position="156"/>
    </location>
</feature>
<evidence type="ECO:0000256" key="1">
    <source>
        <dbReference type="SAM" id="MobiDB-lite"/>
    </source>
</evidence>
<dbReference type="HOGENOM" id="CLU_1483967_0_0_1"/>
<organism evidence="3">
    <name type="scientific">Arabidopsis lyrata subsp. lyrata</name>
    <name type="common">Lyre-leaved rock-cress</name>
    <dbReference type="NCBI Taxonomy" id="81972"/>
    <lineage>
        <taxon>Eukaryota</taxon>
        <taxon>Viridiplantae</taxon>
        <taxon>Streptophyta</taxon>
        <taxon>Embryophyta</taxon>
        <taxon>Tracheophyta</taxon>
        <taxon>Spermatophyta</taxon>
        <taxon>Magnoliopsida</taxon>
        <taxon>eudicotyledons</taxon>
        <taxon>Gunneridae</taxon>
        <taxon>Pentapetalae</taxon>
        <taxon>rosids</taxon>
        <taxon>malvids</taxon>
        <taxon>Brassicales</taxon>
        <taxon>Brassicaceae</taxon>
        <taxon>Camelineae</taxon>
        <taxon>Arabidopsis</taxon>
    </lineage>
</organism>
<sequence>MMTEPIVDEAGETENCISFQDLKASKLSGYVLNILFNLNKFMASQTHDPFCIHQAPIFEGKEPPQFVALSNLWLSLRMTKKGSSDGISCTYSISGTGVHNNKALQVEAKMWKITESKSGLEEADVLVSADQRGRLAMSVKRLDQSRNRVRESRRPESATPNTSCAHKGTAITRVAFGIYQCQ</sequence>
<evidence type="ECO:0000313" key="3">
    <source>
        <dbReference type="Proteomes" id="UP000008694"/>
    </source>
</evidence>
<dbReference type="Proteomes" id="UP000008694">
    <property type="component" value="Unassembled WGS sequence"/>
</dbReference>
<feature type="region of interest" description="Disordered" evidence="1">
    <location>
        <begin position="143"/>
        <end position="164"/>
    </location>
</feature>
<gene>
    <name evidence="2" type="ORF">ARALYDRAFT_905398</name>
</gene>
<name>D7LPE4_ARALL</name>
<dbReference type="eggNOG" id="KOG2562">
    <property type="taxonomic scope" value="Eukaryota"/>
</dbReference>
<keyword evidence="3" id="KW-1185">Reference proteome</keyword>
<dbReference type="AlphaFoldDB" id="D7LPE4"/>